<name>A0ABN1W453_9PSEU</name>
<reference evidence="2 3" key="1">
    <citation type="journal article" date="2019" name="Int. J. Syst. Evol. Microbiol.">
        <title>The Global Catalogue of Microorganisms (GCM) 10K type strain sequencing project: providing services to taxonomists for standard genome sequencing and annotation.</title>
        <authorList>
            <consortium name="The Broad Institute Genomics Platform"/>
            <consortium name="The Broad Institute Genome Sequencing Center for Infectious Disease"/>
            <person name="Wu L."/>
            <person name="Ma J."/>
        </authorList>
    </citation>
    <scope>NUCLEOTIDE SEQUENCE [LARGE SCALE GENOMIC DNA]</scope>
    <source>
        <strain evidence="2 3">JCM 13023</strain>
    </source>
</reference>
<evidence type="ECO:0000313" key="3">
    <source>
        <dbReference type="Proteomes" id="UP001500653"/>
    </source>
</evidence>
<dbReference type="EMBL" id="BAAALN010000003">
    <property type="protein sequence ID" value="GAA1229212.1"/>
    <property type="molecule type" value="Genomic_DNA"/>
</dbReference>
<comment type="caution">
    <text evidence="2">The sequence shown here is derived from an EMBL/GenBank/DDBJ whole genome shotgun (WGS) entry which is preliminary data.</text>
</comment>
<keyword evidence="3" id="KW-1185">Reference proteome</keyword>
<dbReference type="Gene3D" id="3.40.50.280">
    <property type="entry name" value="Cobalamin-binding domain"/>
    <property type="match status" value="1"/>
</dbReference>
<evidence type="ECO:0000313" key="2">
    <source>
        <dbReference type="EMBL" id="GAA1229212.1"/>
    </source>
</evidence>
<protein>
    <recommendedName>
        <fullName evidence="1">B12-binding domain-containing protein</fullName>
    </recommendedName>
</protein>
<dbReference type="InterPro" id="IPR006158">
    <property type="entry name" value="Cobalamin-bd"/>
</dbReference>
<dbReference type="RefSeq" id="WP_253862745.1">
    <property type="nucleotide sequence ID" value="NZ_BAAALN010000003.1"/>
</dbReference>
<dbReference type="PROSITE" id="PS51332">
    <property type="entry name" value="B12_BINDING"/>
    <property type="match status" value="1"/>
</dbReference>
<dbReference type="Proteomes" id="UP001500653">
    <property type="component" value="Unassembled WGS sequence"/>
</dbReference>
<evidence type="ECO:0000259" key="1">
    <source>
        <dbReference type="PROSITE" id="PS51332"/>
    </source>
</evidence>
<accession>A0ABN1W453</accession>
<proteinExistence type="predicted"/>
<dbReference type="InterPro" id="IPR036724">
    <property type="entry name" value="Cobalamin-bd_sf"/>
</dbReference>
<organism evidence="2 3">
    <name type="scientific">Prauserella halophila</name>
    <dbReference type="NCBI Taxonomy" id="185641"/>
    <lineage>
        <taxon>Bacteria</taxon>
        <taxon>Bacillati</taxon>
        <taxon>Actinomycetota</taxon>
        <taxon>Actinomycetes</taxon>
        <taxon>Pseudonocardiales</taxon>
        <taxon>Pseudonocardiaceae</taxon>
        <taxon>Prauserella</taxon>
    </lineage>
</organism>
<dbReference type="Pfam" id="PF02310">
    <property type="entry name" value="B12-binding"/>
    <property type="match status" value="1"/>
</dbReference>
<dbReference type="SUPFAM" id="SSF52242">
    <property type="entry name" value="Cobalamin (vitamin B12)-binding domain"/>
    <property type="match status" value="1"/>
</dbReference>
<feature type="domain" description="B12-binding" evidence="1">
    <location>
        <begin position="8"/>
        <end position="146"/>
    </location>
</feature>
<sequence length="149" mass="15961">MSEVSRRRPLVLVSSVSSDSHTWNLVFLQLLLEETGHEVVNLGACVPDELLVSECAAHRPDAVVISTVNGHGHVDGQRLIDRVRADERLSDLPVVIGGKLGVGDEDDTALAAGLVQRGFNAVFADNADPASFVRYLESVAPPRLVRDAG</sequence>
<gene>
    <name evidence="2" type="ORF">GCM10009676_09670</name>
</gene>